<dbReference type="Proteomes" id="UP000627464">
    <property type="component" value="Unassembled WGS sequence"/>
</dbReference>
<reference evidence="3" key="1">
    <citation type="journal article" date="2019" name="Int. J. Syst. Evol. Microbiol.">
        <title>The Global Catalogue of Microorganisms (GCM) 10K type strain sequencing project: providing services to taxonomists for standard genome sequencing and annotation.</title>
        <authorList>
            <consortium name="The Broad Institute Genomics Platform"/>
            <consortium name="The Broad Institute Genome Sequencing Center for Infectious Disease"/>
            <person name="Wu L."/>
            <person name="Ma J."/>
        </authorList>
    </citation>
    <scope>NUCLEOTIDE SEQUENCE [LARGE SCALE GENOMIC DNA]</scope>
    <source>
        <strain evidence="3">CGMCC 1.12806</strain>
    </source>
</reference>
<dbReference type="EMBL" id="BMFZ01000004">
    <property type="protein sequence ID" value="GGA43196.1"/>
    <property type="molecule type" value="Genomic_DNA"/>
</dbReference>
<evidence type="ECO:0000313" key="2">
    <source>
        <dbReference type="EMBL" id="GGA43196.1"/>
    </source>
</evidence>
<dbReference type="Pfam" id="PF00563">
    <property type="entry name" value="EAL"/>
    <property type="match status" value="1"/>
</dbReference>
<dbReference type="InterPro" id="IPR001633">
    <property type="entry name" value="EAL_dom"/>
</dbReference>
<organism evidence="2 3">
    <name type="scientific">Hafnia psychrotolerans</name>
    <dbReference type="NCBI Taxonomy" id="1477018"/>
    <lineage>
        <taxon>Bacteria</taxon>
        <taxon>Pseudomonadati</taxon>
        <taxon>Pseudomonadota</taxon>
        <taxon>Gammaproteobacteria</taxon>
        <taxon>Enterobacterales</taxon>
        <taxon>Hafniaceae</taxon>
        <taxon>Hafnia</taxon>
    </lineage>
</organism>
<feature type="domain" description="EAL" evidence="1">
    <location>
        <begin position="1"/>
        <end position="147"/>
    </location>
</feature>
<keyword evidence="3" id="KW-1185">Reference proteome</keyword>
<dbReference type="PANTHER" id="PTHR33121">
    <property type="entry name" value="CYCLIC DI-GMP PHOSPHODIESTERASE PDEF"/>
    <property type="match status" value="1"/>
</dbReference>
<gene>
    <name evidence="2" type="ORF">GCM10011328_17740</name>
</gene>
<evidence type="ECO:0000313" key="3">
    <source>
        <dbReference type="Proteomes" id="UP000627464"/>
    </source>
</evidence>
<dbReference type="InterPro" id="IPR035919">
    <property type="entry name" value="EAL_sf"/>
</dbReference>
<dbReference type="PROSITE" id="PS50883">
    <property type="entry name" value="EAL"/>
    <property type="match status" value="1"/>
</dbReference>
<comment type="caution">
    <text evidence="2">The sequence shown here is derived from an EMBL/GenBank/DDBJ whole genome shotgun (WGS) entry which is preliminary data.</text>
</comment>
<sequence length="148" mass="16992">MARLIMNNNIIRDLLDANDFIRLEISEKTPNIDKRSGSAILHELSNRYPLWLDDYGVDFSNINTLKNIDFEVVKIDKKFFWEYGFSVMWGEIISNVKQYCNSIVVEGVETRSQLKCIKEAGVFGAQGFLFPSVTLKEIDSMATKLITE</sequence>
<evidence type="ECO:0000259" key="1">
    <source>
        <dbReference type="PROSITE" id="PS50883"/>
    </source>
</evidence>
<dbReference type="PANTHER" id="PTHR33121:SF79">
    <property type="entry name" value="CYCLIC DI-GMP PHOSPHODIESTERASE PDED-RELATED"/>
    <property type="match status" value="1"/>
</dbReference>
<dbReference type="Gene3D" id="3.20.20.450">
    <property type="entry name" value="EAL domain"/>
    <property type="match status" value="1"/>
</dbReference>
<proteinExistence type="predicted"/>
<dbReference type="InterPro" id="IPR050706">
    <property type="entry name" value="Cyclic-di-GMP_PDE-like"/>
</dbReference>
<accession>A0ABQ1GGT8</accession>
<protein>
    <recommendedName>
        <fullName evidence="1">EAL domain-containing protein</fullName>
    </recommendedName>
</protein>
<name>A0ABQ1GGT8_9GAMM</name>
<dbReference type="SUPFAM" id="SSF141868">
    <property type="entry name" value="EAL domain-like"/>
    <property type="match status" value="1"/>
</dbReference>